<accession>A0ABT4S9G4</accession>
<dbReference type="InterPro" id="IPR010852">
    <property type="entry name" value="ABATE"/>
</dbReference>
<gene>
    <name evidence="3" type="ORF">OUY22_10535</name>
</gene>
<protein>
    <submittedName>
        <fullName evidence="3">CGNR zinc finger domain-containing protein</fullName>
    </submittedName>
</protein>
<dbReference type="SUPFAM" id="SSF160904">
    <property type="entry name" value="Jann2411-like"/>
    <property type="match status" value="1"/>
</dbReference>
<feature type="region of interest" description="Disordered" evidence="1">
    <location>
        <begin position="150"/>
        <end position="171"/>
    </location>
</feature>
<comment type="caution">
    <text evidence="3">The sequence shown here is derived from an EMBL/GenBank/DDBJ whole genome shotgun (WGS) entry which is preliminary data.</text>
</comment>
<dbReference type="PANTHER" id="PTHR35525">
    <property type="entry name" value="BLL6575 PROTEIN"/>
    <property type="match status" value="1"/>
</dbReference>
<evidence type="ECO:0000259" key="2">
    <source>
        <dbReference type="Pfam" id="PF11706"/>
    </source>
</evidence>
<organism evidence="3 4">
    <name type="scientific">Nonomuraea corallina</name>
    <dbReference type="NCBI Taxonomy" id="2989783"/>
    <lineage>
        <taxon>Bacteria</taxon>
        <taxon>Bacillati</taxon>
        <taxon>Actinomycetota</taxon>
        <taxon>Actinomycetes</taxon>
        <taxon>Streptosporangiales</taxon>
        <taxon>Streptosporangiaceae</taxon>
        <taxon>Nonomuraea</taxon>
    </lineage>
</organism>
<dbReference type="InterPro" id="IPR023286">
    <property type="entry name" value="ABATE_dom_sf"/>
</dbReference>
<dbReference type="InterPro" id="IPR021005">
    <property type="entry name" value="Znf_CGNR"/>
</dbReference>
<keyword evidence="4" id="KW-1185">Reference proteome</keyword>
<dbReference type="Gene3D" id="1.10.3300.10">
    <property type="entry name" value="Jann2411-like domain"/>
    <property type="match status" value="1"/>
</dbReference>
<evidence type="ECO:0000313" key="3">
    <source>
        <dbReference type="EMBL" id="MDA0633856.1"/>
    </source>
</evidence>
<dbReference type="Proteomes" id="UP001144036">
    <property type="component" value="Unassembled WGS sequence"/>
</dbReference>
<feature type="compositionally biased region" description="Basic residues" evidence="1">
    <location>
        <begin position="150"/>
        <end position="160"/>
    </location>
</feature>
<dbReference type="PANTHER" id="PTHR35525:SF3">
    <property type="entry name" value="BLL6575 PROTEIN"/>
    <property type="match status" value="1"/>
</dbReference>
<evidence type="ECO:0000313" key="4">
    <source>
        <dbReference type="Proteomes" id="UP001144036"/>
    </source>
</evidence>
<name>A0ABT4S9G4_9ACTN</name>
<dbReference type="Pfam" id="PF07336">
    <property type="entry name" value="ABATE"/>
    <property type="match status" value="1"/>
</dbReference>
<sequence length="171" mass="18626">MEASAELVRDFVNTYSVEADADDLGTPAELALWLRERALTGPGDRATDDDLALAVALREGLRVALRRDGRRPELPVLPLRVTVGRRPELAPIGAGVPAGLARIAAAAAGDSWDRLKVCAEDGCQWAFVDVTRNRSRSWCSMRVCGNRTKTRAYRARKQGSRPRPGSNTDTV</sequence>
<dbReference type="Pfam" id="PF11706">
    <property type="entry name" value="zf-CGNR"/>
    <property type="match status" value="1"/>
</dbReference>
<evidence type="ECO:0000256" key="1">
    <source>
        <dbReference type="SAM" id="MobiDB-lite"/>
    </source>
</evidence>
<proteinExistence type="predicted"/>
<feature type="domain" description="Zinc finger CGNR" evidence="2">
    <location>
        <begin position="114"/>
        <end position="157"/>
    </location>
</feature>
<dbReference type="EMBL" id="JAPNNL010000029">
    <property type="protein sequence ID" value="MDA0633856.1"/>
    <property type="molecule type" value="Genomic_DNA"/>
</dbReference>
<reference evidence="3" key="1">
    <citation type="submission" date="2022-11" db="EMBL/GenBank/DDBJ databases">
        <title>Nonomuraea corallina sp. nov., a new species of the genus Nonomuraea isolated from sea side sediment in Thai sea.</title>
        <authorList>
            <person name="Ngamcharungchit C."/>
            <person name="Matsumoto A."/>
            <person name="Suriyachadkun C."/>
            <person name="Panbangred W."/>
            <person name="Inahashi Y."/>
            <person name="Intra B."/>
        </authorList>
    </citation>
    <scope>NUCLEOTIDE SEQUENCE</scope>
    <source>
        <strain evidence="3">MCN248</strain>
    </source>
</reference>
<dbReference type="RefSeq" id="WP_270154658.1">
    <property type="nucleotide sequence ID" value="NZ_JAPNNL010000029.1"/>
</dbReference>